<comment type="caution">
    <text evidence="2">The sequence shown here is derived from an EMBL/GenBank/DDBJ whole genome shotgun (WGS) entry which is preliminary data.</text>
</comment>
<evidence type="ECO:0000313" key="3">
    <source>
        <dbReference type="Proteomes" id="UP000479710"/>
    </source>
</evidence>
<evidence type="ECO:0000256" key="1">
    <source>
        <dbReference type="SAM" id="MobiDB-lite"/>
    </source>
</evidence>
<dbReference type="EMBL" id="SPHZ02000011">
    <property type="protein sequence ID" value="KAF0890827.1"/>
    <property type="molecule type" value="Genomic_DNA"/>
</dbReference>
<gene>
    <name evidence="2" type="ORF">E2562_004308</name>
</gene>
<dbReference type="AlphaFoldDB" id="A0A6G1BSV1"/>
<name>A0A6G1BSV1_9ORYZ</name>
<sequence>MAAASLSPPTSTSSFAPAATATHSLTWELDKTGEKGAHYDVPKLAPNTPISSTGKLREDGDQWRG</sequence>
<feature type="region of interest" description="Disordered" evidence="1">
    <location>
        <begin position="35"/>
        <end position="65"/>
    </location>
</feature>
<keyword evidence="3" id="KW-1185">Reference proteome</keyword>
<dbReference type="Proteomes" id="UP000479710">
    <property type="component" value="Unassembled WGS sequence"/>
</dbReference>
<accession>A0A6G1BSV1</accession>
<proteinExistence type="predicted"/>
<feature type="compositionally biased region" description="Basic and acidic residues" evidence="1">
    <location>
        <begin position="55"/>
        <end position="65"/>
    </location>
</feature>
<protein>
    <submittedName>
        <fullName evidence="2">Uncharacterized protein</fullName>
    </submittedName>
</protein>
<reference evidence="2 3" key="1">
    <citation type="submission" date="2019-11" db="EMBL/GenBank/DDBJ databases">
        <title>Whole genome sequence of Oryza granulata.</title>
        <authorList>
            <person name="Li W."/>
        </authorList>
    </citation>
    <scope>NUCLEOTIDE SEQUENCE [LARGE SCALE GENOMIC DNA]</scope>
    <source>
        <strain evidence="3">cv. Menghai</strain>
        <tissue evidence="2">Leaf</tissue>
    </source>
</reference>
<evidence type="ECO:0000313" key="2">
    <source>
        <dbReference type="EMBL" id="KAF0890827.1"/>
    </source>
</evidence>
<organism evidence="2 3">
    <name type="scientific">Oryza meyeriana var. granulata</name>
    <dbReference type="NCBI Taxonomy" id="110450"/>
    <lineage>
        <taxon>Eukaryota</taxon>
        <taxon>Viridiplantae</taxon>
        <taxon>Streptophyta</taxon>
        <taxon>Embryophyta</taxon>
        <taxon>Tracheophyta</taxon>
        <taxon>Spermatophyta</taxon>
        <taxon>Magnoliopsida</taxon>
        <taxon>Liliopsida</taxon>
        <taxon>Poales</taxon>
        <taxon>Poaceae</taxon>
        <taxon>BOP clade</taxon>
        <taxon>Oryzoideae</taxon>
        <taxon>Oryzeae</taxon>
        <taxon>Oryzinae</taxon>
        <taxon>Oryza</taxon>
        <taxon>Oryza meyeriana</taxon>
    </lineage>
</organism>